<evidence type="ECO:0000313" key="2">
    <source>
        <dbReference type="EMBL" id="KAF6798263.1"/>
    </source>
</evidence>
<sequence length="107" mass="11675">MLGITRPDGNTQMQEPSKARKKTPSHPLVRSFLDLDSVSEIWDNETGEVSRTTFTLCTADDSVFQGGINNTNGGDWPAELDTALRYISSEDTFPPLRPSSLTSATSP</sequence>
<gene>
    <name evidence="2" type="ORF">CMUS01_15721</name>
</gene>
<dbReference type="AlphaFoldDB" id="A0A8H6IV34"/>
<feature type="region of interest" description="Disordered" evidence="1">
    <location>
        <begin position="1"/>
        <end position="26"/>
    </location>
</feature>
<dbReference type="EMBL" id="WIGM01001404">
    <property type="protein sequence ID" value="KAF6798263.1"/>
    <property type="molecule type" value="Genomic_DNA"/>
</dbReference>
<name>A0A8H6IV34_9PEZI</name>
<accession>A0A8H6IV34</accession>
<evidence type="ECO:0000313" key="3">
    <source>
        <dbReference type="Proteomes" id="UP000639643"/>
    </source>
</evidence>
<dbReference type="Proteomes" id="UP000639643">
    <property type="component" value="Unassembled WGS sequence"/>
</dbReference>
<evidence type="ECO:0000256" key="1">
    <source>
        <dbReference type="SAM" id="MobiDB-lite"/>
    </source>
</evidence>
<keyword evidence="3" id="KW-1185">Reference proteome</keyword>
<protein>
    <submittedName>
        <fullName evidence="2">Uncharacterized protein</fullName>
    </submittedName>
</protein>
<comment type="caution">
    <text evidence="2">The sequence shown here is derived from an EMBL/GenBank/DDBJ whole genome shotgun (WGS) entry which is preliminary data.</text>
</comment>
<organism evidence="2 3">
    <name type="scientific">Colletotrichum musicola</name>
    <dbReference type="NCBI Taxonomy" id="2175873"/>
    <lineage>
        <taxon>Eukaryota</taxon>
        <taxon>Fungi</taxon>
        <taxon>Dikarya</taxon>
        <taxon>Ascomycota</taxon>
        <taxon>Pezizomycotina</taxon>
        <taxon>Sordariomycetes</taxon>
        <taxon>Hypocreomycetidae</taxon>
        <taxon>Glomerellales</taxon>
        <taxon>Glomerellaceae</taxon>
        <taxon>Colletotrichum</taxon>
        <taxon>Colletotrichum orchidearum species complex</taxon>
    </lineage>
</organism>
<proteinExistence type="predicted"/>
<reference evidence="2" key="1">
    <citation type="journal article" date="2020" name="Phytopathology">
        <title>Genome Sequence Resources of Colletotrichum truncatum, C. plurivorum, C. musicola, and C. sojae: Four Species Pathogenic to Soybean (Glycine max).</title>
        <authorList>
            <person name="Rogerio F."/>
            <person name="Boufleur T.R."/>
            <person name="Ciampi-Guillardi M."/>
            <person name="Sukno S.A."/>
            <person name="Thon M.R."/>
            <person name="Massola Junior N.S."/>
            <person name="Baroncelli R."/>
        </authorList>
    </citation>
    <scope>NUCLEOTIDE SEQUENCE</scope>
    <source>
        <strain evidence="2">LFN0074</strain>
    </source>
</reference>